<sequence length="219" mass="24149">MAAKAADSQCSSTKAECATLELSKRLTLLELREKLLRSRSSSAASSTSSLWKQTMEEFEQWLFAVLSPDSDNSLSLVPAPHNLPFHEVFYGPTSQEAGLMDFERNVDPPLIGAVHHALCNPDNFLPEVNGPQSPVPDVCIVYKIYMESGSLINIHDWLISFATIVEPSSASADGNPSQLIQSRFLRAVADLEQVGLVRRTGRRVDHAQKLPLMELNSML</sequence>
<comment type="caution">
    <text evidence="2">The sequence shown here is derived from an EMBL/GenBank/DDBJ whole genome shotgun (WGS) entry which is preliminary data.</text>
</comment>
<dbReference type="Proteomes" id="UP000019149">
    <property type="component" value="Unassembled WGS sequence"/>
</dbReference>
<dbReference type="Pfam" id="PF18137">
    <property type="entry name" value="WHD_ORC"/>
    <property type="match status" value="1"/>
</dbReference>
<dbReference type="CTD" id="36344038"/>
<dbReference type="STRING" id="6210.W6UTQ7"/>
<organism evidence="2 3">
    <name type="scientific">Echinococcus granulosus</name>
    <name type="common">Hydatid tapeworm</name>
    <dbReference type="NCBI Taxonomy" id="6210"/>
    <lineage>
        <taxon>Eukaryota</taxon>
        <taxon>Metazoa</taxon>
        <taxon>Spiralia</taxon>
        <taxon>Lophotrochozoa</taxon>
        <taxon>Platyhelminthes</taxon>
        <taxon>Cestoda</taxon>
        <taxon>Eucestoda</taxon>
        <taxon>Cyclophyllidea</taxon>
        <taxon>Taeniidae</taxon>
        <taxon>Echinococcus</taxon>
        <taxon>Echinococcus granulosus group</taxon>
    </lineage>
</organism>
<dbReference type="GO" id="GO:0031261">
    <property type="term" value="C:DNA replication preinitiation complex"/>
    <property type="evidence" value="ECO:0007669"/>
    <property type="project" value="TreeGrafter"/>
</dbReference>
<gene>
    <name evidence="2" type="ORF">EGR_08323</name>
</gene>
<dbReference type="OrthoDB" id="10265211at2759"/>
<dbReference type="GeneID" id="36344038"/>
<dbReference type="PANTHER" id="PTHR12748:SF0">
    <property type="entry name" value="ORIGIN RECOGNITION COMPLEX SUBUNIT 3"/>
    <property type="match status" value="1"/>
</dbReference>
<dbReference type="GO" id="GO:0003688">
    <property type="term" value="F:DNA replication origin binding"/>
    <property type="evidence" value="ECO:0007669"/>
    <property type="project" value="TreeGrafter"/>
</dbReference>
<dbReference type="KEGG" id="egl:EGR_08323"/>
<dbReference type="InterPro" id="IPR020795">
    <property type="entry name" value="ORC3"/>
</dbReference>
<dbReference type="EMBL" id="APAU02000103">
    <property type="protein sequence ID" value="EUB56799.1"/>
    <property type="molecule type" value="Genomic_DNA"/>
</dbReference>
<accession>W6UTQ7</accession>
<dbReference type="GO" id="GO:0005656">
    <property type="term" value="C:nuclear pre-replicative complex"/>
    <property type="evidence" value="ECO:0007669"/>
    <property type="project" value="TreeGrafter"/>
</dbReference>
<evidence type="ECO:0000313" key="2">
    <source>
        <dbReference type="EMBL" id="EUB56799.1"/>
    </source>
</evidence>
<name>W6UTQ7_ECHGR</name>
<keyword evidence="3" id="KW-1185">Reference proteome</keyword>
<dbReference type="RefSeq" id="XP_024347995.1">
    <property type="nucleotide sequence ID" value="XM_024497572.1"/>
</dbReference>
<dbReference type="InterPro" id="IPR040855">
    <property type="entry name" value="ORC_WH_C"/>
</dbReference>
<dbReference type="AlphaFoldDB" id="W6UTQ7"/>
<reference evidence="2 3" key="1">
    <citation type="journal article" date="2013" name="Nat. Genet.">
        <title>The genome of the hydatid tapeworm Echinococcus granulosus.</title>
        <authorList>
            <person name="Zheng H."/>
            <person name="Zhang W."/>
            <person name="Zhang L."/>
            <person name="Zhang Z."/>
            <person name="Li J."/>
            <person name="Lu G."/>
            <person name="Zhu Y."/>
            <person name="Wang Y."/>
            <person name="Huang Y."/>
            <person name="Liu J."/>
            <person name="Kang H."/>
            <person name="Chen J."/>
            <person name="Wang L."/>
            <person name="Chen A."/>
            <person name="Yu S."/>
            <person name="Gao Z."/>
            <person name="Jin L."/>
            <person name="Gu W."/>
            <person name="Wang Z."/>
            <person name="Zhao L."/>
            <person name="Shi B."/>
            <person name="Wen H."/>
            <person name="Lin R."/>
            <person name="Jones M.K."/>
            <person name="Brejova B."/>
            <person name="Vinar T."/>
            <person name="Zhao G."/>
            <person name="McManus D.P."/>
            <person name="Chen Z."/>
            <person name="Zhou Y."/>
            <person name="Wang S."/>
        </authorList>
    </citation>
    <scope>NUCLEOTIDE SEQUENCE [LARGE SCALE GENOMIC DNA]</scope>
</reference>
<dbReference type="GO" id="GO:0006270">
    <property type="term" value="P:DNA replication initiation"/>
    <property type="evidence" value="ECO:0007669"/>
    <property type="project" value="TreeGrafter"/>
</dbReference>
<dbReference type="CDD" id="cd20704">
    <property type="entry name" value="Orc3"/>
    <property type="match status" value="1"/>
</dbReference>
<dbReference type="GO" id="GO:0005664">
    <property type="term" value="C:nuclear origin of replication recognition complex"/>
    <property type="evidence" value="ECO:0007669"/>
    <property type="project" value="InterPro"/>
</dbReference>
<evidence type="ECO:0000259" key="1">
    <source>
        <dbReference type="Pfam" id="PF18137"/>
    </source>
</evidence>
<protein>
    <submittedName>
        <fullName evidence="2">Origin recognition complex subunit</fullName>
    </submittedName>
</protein>
<feature type="domain" description="Origin recognition complex subunit 3 winged helix C-terminal" evidence="1">
    <location>
        <begin position="113"/>
        <end position="210"/>
    </location>
</feature>
<evidence type="ECO:0000313" key="3">
    <source>
        <dbReference type="Proteomes" id="UP000019149"/>
    </source>
</evidence>
<proteinExistence type="predicted"/>
<dbReference type="PANTHER" id="PTHR12748">
    <property type="entry name" value="ORIGIN RECOGNITION COMPLEX SUBUNIT 3"/>
    <property type="match status" value="1"/>
</dbReference>